<dbReference type="Proteomes" id="UP000814033">
    <property type="component" value="Unassembled WGS sequence"/>
</dbReference>
<sequence length="621" mass="68270">MLKSFIYDPASSRGPELVRWERLARSNPALVVKRAQEGSSVAFQTLAMHCADLPAIQQRTVIKMSCAGLDASTIPRSLLTHQEPTPSALSALSCAVSGLLTIEALTFGKASDSLIMPRIASRWHGIYQWTAFIDEIYPILADEDKPHVYDILGQAISVMERHELTGKVVRDTPGVFGLIASIWAKYKPQPKGGAIYSPPGFLPRLLMNLLRTPNEEDLARFVAATGKTPAVARLALLRLRAVTRDPTSPLNKFSTHTDMLMWLSHGGQRATLRKAVVREDGVAVLTKSILALVDRRGRDAETQATVSLNFCVLTRYFKTRGSVHSVRSAIRNGLLLAYVKLIPAFADYHKFHQQKIIAVLMDIVTPHLSYGSVVEQAVESVGEILAGLPWEDMAESQLKNALLYLSQIIKERGEFMKEWGTIKHTAHCDSCGARLSKEVLKACANCHAVLYCSKSCQAAAWAAHKKTCALRRRIGSQAHDGPSKADWMCLRQLALKSARQAMMAQDAPKDRPGVPLSDLGISLDFWTANVSVISIEEVAALPCLRDDGSDTVALARNVLERARTMRGSSTLLRTDTMLGNDTGIGLLLVCPSIWDGNRMEDSDLRVVDAAWVDIVWLEDSV</sequence>
<proteinExistence type="predicted"/>
<dbReference type="EMBL" id="MU275901">
    <property type="protein sequence ID" value="KAI0047585.1"/>
    <property type="molecule type" value="Genomic_DNA"/>
</dbReference>
<accession>A0ACB8RU48</accession>
<reference evidence="1" key="2">
    <citation type="journal article" date="2022" name="New Phytol.">
        <title>Evolutionary transition to the ectomycorrhizal habit in the genomes of a hyperdiverse lineage of mushroom-forming fungi.</title>
        <authorList>
            <person name="Looney B."/>
            <person name="Miyauchi S."/>
            <person name="Morin E."/>
            <person name="Drula E."/>
            <person name="Courty P.E."/>
            <person name="Kohler A."/>
            <person name="Kuo A."/>
            <person name="LaButti K."/>
            <person name="Pangilinan J."/>
            <person name="Lipzen A."/>
            <person name="Riley R."/>
            <person name="Andreopoulos W."/>
            <person name="He G."/>
            <person name="Johnson J."/>
            <person name="Nolan M."/>
            <person name="Tritt A."/>
            <person name="Barry K.W."/>
            <person name="Grigoriev I.V."/>
            <person name="Nagy L.G."/>
            <person name="Hibbett D."/>
            <person name="Henrissat B."/>
            <person name="Matheny P.B."/>
            <person name="Labbe J."/>
            <person name="Martin F.M."/>
        </authorList>
    </citation>
    <scope>NUCLEOTIDE SEQUENCE</scope>
    <source>
        <strain evidence="1">FP105234-sp</strain>
    </source>
</reference>
<gene>
    <name evidence="1" type="ORF">FA95DRAFT_1558902</name>
</gene>
<name>A0ACB8RU48_9AGAM</name>
<keyword evidence="2" id="KW-1185">Reference proteome</keyword>
<evidence type="ECO:0000313" key="2">
    <source>
        <dbReference type="Proteomes" id="UP000814033"/>
    </source>
</evidence>
<evidence type="ECO:0000313" key="1">
    <source>
        <dbReference type="EMBL" id="KAI0047585.1"/>
    </source>
</evidence>
<comment type="caution">
    <text evidence="1">The sequence shown here is derived from an EMBL/GenBank/DDBJ whole genome shotgun (WGS) entry which is preliminary data.</text>
</comment>
<protein>
    <submittedName>
        <fullName evidence="1">Uncharacterized protein</fullName>
    </submittedName>
</protein>
<organism evidence="1 2">
    <name type="scientific">Auriscalpium vulgare</name>
    <dbReference type="NCBI Taxonomy" id="40419"/>
    <lineage>
        <taxon>Eukaryota</taxon>
        <taxon>Fungi</taxon>
        <taxon>Dikarya</taxon>
        <taxon>Basidiomycota</taxon>
        <taxon>Agaricomycotina</taxon>
        <taxon>Agaricomycetes</taxon>
        <taxon>Russulales</taxon>
        <taxon>Auriscalpiaceae</taxon>
        <taxon>Auriscalpium</taxon>
    </lineage>
</organism>
<reference evidence="1" key="1">
    <citation type="submission" date="2021-02" db="EMBL/GenBank/DDBJ databases">
        <authorList>
            <consortium name="DOE Joint Genome Institute"/>
            <person name="Ahrendt S."/>
            <person name="Looney B.P."/>
            <person name="Miyauchi S."/>
            <person name="Morin E."/>
            <person name="Drula E."/>
            <person name="Courty P.E."/>
            <person name="Chicoki N."/>
            <person name="Fauchery L."/>
            <person name="Kohler A."/>
            <person name="Kuo A."/>
            <person name="Labutti K."/>
            <person name="Pangilinan J."/>
            <person name="Lipzen A."/>
            <person name="Riley R."/>
            <person name="Andreopoulos W."/>
            <person name="He G."/>
            <person name="Johnson J."/>
            <person name="Barry K.W."/>
            <person name="Grigoriev I.V."/>
            <person name="Nagy L."/>
            <person name="Hibbett D."/>
            <person name="Henrissat B."/>
            <person name="Matheny P.B."/>
            <person name="Labbe J."/>
            <person name="Martin F."/>
        </authorList>
    </citation>
    <scope>NUCLEOTIDE SEQUENCE</scope>
    <source>
        <strain evidence="1">FP105234-sp</strain>
    </source>
</reference>